<dbReference type="PIRSF" id="PIRSF007663">
    <property type="entry name" value="UCP007663"/>
    <property type="match status" value="1"/>
</dbReference>
<dbReference type="Proteomes" id="UP000515511">
    <property type="component" value="Chromosome"/>
</dbReference>
<dbReference type="Pfam" id="PF14498">
    <property type="entry name" value="Glyco_hyd_65N_2"/>
    <property type="match status" value="1"/>
</dbReference>
<dbReference type="GO" id="GO:0004560">
    <property type="term" value="F:alpha-L-fucosidase activity"/>
    <property type="evidence" value="ECO:0007669"/>
    <property type="project" value="InterPro"/>
</dbReference>
<dbReference type="Gene3D" id="1.50.10.10">
    <property type="match status" value="1"/>
</dbReference>
<reference evidence="5" key="1">
    <citation type="submission" date="2019-09" db="EMBL/GenBank/DDBJ databases">
        <title>Antimicrobial potential of Antarctic Bacteria.</title>
        <authorList>
            <person name="Benaud N."/>
            <person name="Edwards R.J."/>
            <person name="Ferrari B.C."/>
        </authorList>
    </citation>
    <scope>NUCLEOTIDE SEQUENCE [LARGE SCALE GENOMIC DNA]</scope>
    <source>
        <strain evidence="5">INR9</strain>
    </source>
</reference>
<accession>A0A7G6YBG6</accession>
<dbReference type="Pfam" id="PF21307">
    <property type="entry name" value="Glyco_hydro_95_C"/>
    <property type="match status" value="1"/>
</dbReference>
<evidence type="ECO:0000313" key="4">
    <source>
        <dbReference type="EMBL" id="QNE35831.1"/>
    </source>
</evidence>
<dbReference type="InterPro" id="IPR012341">
    <property type="entry name" value="6hp_glycosidase-like_sf"/>
</dbReference>
<dbReference type="InterPro" id="IPR027414">
    <property type="entry name" value="GH95_N_dom"/>
</dbReference>
<dbReference type="AlphaFoldDB" id="A0A7G6YBG6"/>
<gene>
    <name evidence="4" type="ORF">F1C12_12305</name>
</gene>
<dbReference type="GO" id="GO:0005975">
    <property type="term" value="P:carbohydrate metabolic process"/>
    <property type="evidence" value="ECO:0007669"/>
    <property type="project" value="InterPro"/>
</dbReference>
<dbReference type="EMBL" id="CP043641">
    <property type="protein sequence ID" value="QNE35831.1"/>
    <property type="molecule type" value="Genomic_DNA"/>
</dbReference>
<feature type="domain" description="Glycosyl hydrolase family 95 catalytic" evidence="3">
    <location>
        <begin position="331"/>
        <end position="716"/>
    </location>
</feature>
<dbReference type="SUPFAM" id="SSF48208">
    <property type="entry name" value="Six-hairpin glycosidases"/>
    <property type="match status" value="1"/>
</dbReference>
<evidence type="ECO:0000259" key="2">
    <source>
        <dbReference type="Pfam" id="PF21307"/>
    </source>
</evidence>
<sequence length="802" mass="85857">MTKNTLQLSWPAPAAHWEEAVPLGDGRLGAMVFGGATGRYQVNDATIWSGSPDTAAEELRRVLAGGAGPSRLGEVRAALASGDLAEAERLLLTFEGRYSQEFLPLADLLVGLPGAVPAAGEPARVLDLDEAYLEERLEVGGVAVRRVSWVAGHTLVVRIEADGPLPEVRVSLTSPLRELGRRNGNGELELDLAVPIDGAPLHEPSVVPALRYAEPGDGTYDGFASTALGVRSDGTAESDDSGLTIRHASRLSIALSSSSRAESWWAGADDEWRSVSHETIRNRARERVLGALGENTSPSVAGVQRRAAARFAIGGRRAGRWDVQRDVLDGADDGLRATVAAEYGRYLLESCSTPGGPAANLQGIWNGELRPAWSSNYTININTEMNYWAAGPLGLTAEAEPLISLVERIALTGRDVARELYGARGWVAHHNSDLWGWSLPVGMGHGAPSWAIWMMGGVWLCHSLWDQYEFTGDDALLRERIWPLLRGATEFCLDWLQVDADGVAYLAPSTSPENQYLDADGVPRALGLTSTMDLELIRALFERALVAIDTVAIDTVDAEGADAALRREVVASLRTIPDPRTGSDGRLLEWSAEVAEHEPAHRHLSALVGVYPLELITPESTPALADGARRFLDARGPGAMGWSWAWKIALRARLGDGETAHELLREALAPYSGDARRHGPVDGSEWGGLLPNLFSTHPPFQLDGNLGFPAAIAELLLQSHGGRIHLLPALPAAWPEGRVDGLHARGGIVVDLAWSDGALREAVLHNPGTTERRVPVRSAGSDFDVLVPAAGTAVVPVPEPVS</sequence>
<dbReference type="InterPro" id="IPR054363">
    <property type="entry name" value="GH95_cat"/>
</dbReference>
<dbReference type="InterPro" id="IPR008928">
    <property type="entry name" value="6-hairpin_glycosidase_sf"/>
</dbReference>
<dbReference type="InterPro" id="IPR049053">
    <property type="entry name" value="AFCA-like_C"/>
</dbReference>
<dbReference type="PANTHER" id="PTHR31084:SF0">
    <property type="entry name" value="ALPHA-L-FUCOSIDASE 2"/>
    <property type="match status" value="1"/>
</dbReference>
<evidence type="ECO:0000259" key="1">
    <source>
        <dbReference type="Pfam" id="PF14498"/>
    </source>
</evidence>
<dbReference type="Pfam" id="PF22124">
    <property type="entry name" value="Glyco_hydro_95_cat"/>
    <property type="match status" value="1"/>
</dbReference>
<feature type="domain" description="Glycosyl hydrolase family 95 N-terminal" evidence="1">
    <location>
        <begin position="11"/>
        <end position="259"/>
    </location>
</feature>
<dbReference type="InterPro" id="IPR016518">
    <property type="entry name" value="Alpha-L-fucosidase"/>
</dbReference>
<dbReference type="KEGG" id="lse:F1C12_12305"/>
<dbReference type="Gene3D" id="2.70.98.50">
    <property type="entry name" value="putative glycoside hydrolase family protein from bacillus halodurans"/>
    <property type="match status" value="1"/>
</dbReference>
<proteinExistence type="predicted"/>
<protein>
    <submittedName>
        <fullName evidence="4">Uncharacterized protein</fullName>
    </submittedName>
</protein>
<evidence type="ECO:0000259" key="3">
    <source>
        <dbReference type="Pfam" id="PF22124"/>
    </source>
</evidence>
<dbReference type="RefSeq" id="WP_185275297.1">
    <property type="nucleotide sequence ID" value="NZ_CP043641.1"/>
</dbReference>
<feature type="domain" description="Alpha fucosidase A-like C-terminal" evidence="2">
    <location>
        <begin position="718"/>
        <end position="774"/>
    </location>
</feature>
<evidence type="ECO:0000313" key="5">
    <source>
        <dbReference type="Proteomes" id="UP000515511"/>
    </source>
</evidence>
<organism evidence="4 5">
    <name type="scientific">Leifsonia shinshuensis</name>
    <dbReference type="NCBI Taxonomy" id="150026"/>
    <lineage>
        <taxon>Bacteria</taxon>
        <taxon>Bacillati</taxon>
        <taxon>Actinomycetota</taxon>
        <taxon>Actinomycetes</taxon>
        <taxon>Micrococcales</taxon>
        <taxon>Microbacteriaceae</taxon>
        <taxon>Leifsonia</taxon>
    </lineage>
</organism>
<name>A0A7G6YBG6_9MICO</name>
<dbReference type="PANTHER" id="PTHR31084">
    <property type="entry name" value="ALPHA-L-FUCOSIDASE 2"/>
    <property type="match status" value="1"/>
</dbReference>